<dbReference type="EMBL" id="CP034235">
    <property type="protein sequence ID" value="QGQ96329.1"/>
    <property type="molecule type" value="Genomic_DNA"/>
</dbReference>
<keyword evidence="1" id="KW-1133">Transmembrane helix</keyword>
<organism evidence="2 3">
    <name type="scientific">Paenibacillus psychroresistens</name>
    <dbReference type="NCBI Taxonomy" id="1778678"/>
    <lineage>
        <taxon>Bacteria</taxon>
        <taxon>Bacillati</taxon>
        <taxon>Bacillota</taxon>
        <taxon>Bacilli</taxon>
        <taxon>Bacillales</taxon>
        <taxon>Paenibacillaceae</taxon>
        <taxon>Paenibacillus</taxon>
    </lineage>
</organism>
<name>A0A6B8RJV9_9BACL</name>
<dbReference type="Proteomes" id="UP000426246">
    <property type="component" value="Chromosome"/>
</dbReference>
<keyword evidence="3" id="KW-1185">Reference proteome</keyword>
<gene>
    <name evidence="2" type="ORF">EHS13_16295</name>
</gene>
<feature type="transmembrane region" description="Helical" evidence="1">
    <location>
        <begin position="34"/>
        <end position="52"/>
    </location>
</feature>
<dbReference type="KEGG" id="ppsc:EHS13_16295"/>
<evidence type="ECO:0000313" key="2">
    <source>
        <dbReference type="EMBL" id="QGQ96329.1"/>
    </source>
</evidence>
<reference evidence="3" key="1">
    <citation type="submission" date="2018-11" db="EMBL/GenBank/DDBJ databases">
        <title>Complete genome sequence of Paenibacillus sp. ML311-T8.</title>
        <authorList>
            <person name="Nam Y.-D."/>
            <person name="Kang J."/>
            <person name="Chung W.-H."/>
            <person name="Park Y.S."/>
        </authorList>
    </citation>
    <scope>NUCLEOTIDE SEQUENCE [LARGE SCALE GENOMIC DNA]</scope>
    <source>
        <strain evidence="3">ML311-T8</strain>
    </source>
</reference>
<dbReference type="RefSeq" id="WP_155701364.1">
    <property type="nucleotide sequence ID" value="NZ_CP034235.1"/>
</dbReference>
<proteinExistence type="predicted"/>
<keyword evidence="1" id="KW-0472">Membrane</keyword>
<keyword evidence="1" id="KW-0812">Transmembrane</keyword>
<dbReference type="AlphaFoldDB" id="A0A6B8RJV9"/>
<accession>A0A6B8RJV9</accession>
<feature type="transmembrane region" description="Helical" evidence="1">
    <location>
        <begin position="6"/>
        <end position="25"/>
    </location>
</feature>
<protein>
    <submittedName>
        <fullName evidence="2">Uncharacterized protein</fullName>
    </submittedName>
</protein>
<evidence type="ECO:0000256" key="1">
    <source>
        <dbReference type="SAM" id="Phobius"/>
    </source>
</evidence>
<sequence>MWTAVAIVSYAALIIFSIMALTAYIRKTKRHSKYIFYVVVASFFILLSLKIVPHMQKVQAEQEERDAAKPLGAYAKSQLSLGDDGIINEDAFVSLSEDNEDFNTMQALIATNDAATLKRMIKLGKVYLATKGTKITLISKSFVRAKVEIIGTGKTGFVPTVYVSRE</sequence>
<evidence type="ECO:0000313" key="3">
    <source>
        <dbReference type="Proteomes" id="UP000426246"/>
    </source>
</evidence>